<dbReference type="Gene3D" id="3.40.190.10">
    <property type="entry name" value="Periplasmic binding protein-like II"/>
    <property type="match status" value="2"/>
</dbReference>
<dbReference type="EMBL" id="JALDYZ010000001">
    <property type="protein sequence ID" value="MDI7920643.1"/>
    <property type="molecule type" value="Genomic_DNA"/>
</dbReference>
<keyword evidence="4" id="KW-0804">Transcription</keyword>
<evidence type="ECO:0000256" key="2">
    <source>
        <dbReference type="ARBA" id="ARBA00023015"/>
    </source>
</evidence>
<dbReference type="GO" id="GO:0003700">
    <property type="term" value="F:DNA-binding transcription factor activity"/>
    <property type="evidence" value="ECO:0007669"/>
    <property type="project" value="InterPro"/>
</dbReference>
<accession>A0AAE3QC45</accession>
<comment type="similarity">
    <text evidence="1">Belongs to the LysR transcriptional regulatory family.</text>
</comment>
<dbReference type="FunFam" id="1.10.10.10:FF:000001">
    <property type="entry name" value="LysR family transcriptional regulator"/>
    <property type="match status" value="1"/>
</dbReference>
<evidence type="ECO:0000256" key="3">
    <source>
        <dbReference type="ARBA" id="ARBA00023125"/>
    </source>
</evidence>
<gene>
    <name evidence="6" type="ORF">MRS75_00940</name>
</gene>
<keyword evidence="3" id="KW-0238">DNA-binding</keyword>
<dbReference type="InterPro" id="IPR036390">
    <property type="entry name" value="WH_DNA-bd_sf"/>
</dbReference>
<protein>
    <submittedName>
        <fullName evidence="6">LysR family transcriptional regulator</fullName>
    </submittedName>
</protein>
<dbReference type="PRINTS" id="PR00039">
    <property type="entry name" value="HTHLYSR"/>
</dbReference>
<dbReference type="RefSeq" id="WP_311784830.1">
    <property type="nucleotide sequence ID" value="NZ_JALDYY010000001.1"/>
</dbReference>
<dbReference type="Pfam" id="PF00126">
    <property type="entry name" value="HTH_1"/>
    <property type="match status" value="1"/>
</dbReference>
<organism evidence="6 7">
    <name type="scientific">Ferirhizobium litorale</name>
    <dbReference type="NCBI Taxonomy" id="2927786"/>
    <lineage>
        <taxon>Bacteria</taxon>
        <taxon>Pseudomonadati</taxon>
        <taxon>Pseudomonadota</taxon>
        <taxon>Alphaproteobacteria</taxon>
        <taxon>Hyphomicrobiales</taxon>
        <taxon>Rhizobiaceae</taxon>
        <taxon>Ferirhizobium</taxon>
    </lineage>
</organism>
<dbReference type="PANTHER" id="PTHR30579">
    <property type="entry name" value="TRANSCRIPTIONAL REGULATOR"/>
    <property type="match status" value="1"/>
</dbReference>
<evidence type="ECO:0000259" key="5">
    <source>
        <dbReference type="PROSITE" id="PS50931"/>
    </source>
</evidence>
<name>A0AAE3QC45_9HYPH</name>
<evidence type="ECO:0000256" key="1">
    <source>
        <dbReference type="ARBA" id="ARBA00009437"/>
    </source>
</evidence>
<evidence type="ECO:0000313" key="6">
    <source>
        <dbReference type="EMBL" id="MDI7920643.1"/>
    </source>
</evidence>
<dbReference type="Pfam" id="PF03466">
    <property type="entry name" value="LysR_substrate"/>
    <property type="match status" value="1"/>
</dbReference>
<dbReference type="SUPFAM" id="SSF53850">
    <property type="entry name" value="Periplasmic binding protein-like II"/>
    <property type="match status" value="1"/>
</dbReference>
<dbReference type="Proteomes" id="UP001161580">
    <property type="component" value="Unassembled WGS sequence"/>
</dbReference>
<dbReference type="InterPro" id="IPR005119">
    <property type="entry name" value="LysR_subst-bd"/>
</dbReference>
<dbReference type="AlphaFoldDB" id="A0AAE3QC45"/>
<comment type="caution">
    <text evidence="6">The sequence shown here is derived from an EMBL/GenBank/DDBJ whole genome shotgun (WGS) entry which is preliminary data.</text>
</comment>
<dbReference type="InterPro" id="IPR036388">
    <property type="entry name" value="WH-like_DNA-bd_sf"/>
</dbReference>
<dbReference type="GO" id="GO:0003677">
    <property type="term" value="F:DNA binding"/>
    <property type="evidence" value="ECO:0007669"/>
    <property type="project" value="UniProtKB-KW"/>
</dbReference>
<dbReference type="InterPro" id="IPR050176">
    <property type="entry name" value="LTTR"/>
</dbReference>
<dbReference type="PANTHER" id="PTHR30579:SF7">
    <property type="entry name" value="HTH-TYPE TRANSCRIPTIONAL REGULATOR LRHA-RELATED"/>
    <property type="match status" value="1"/>
</dbReference>
<dbReference type="Gene3D" id="1.10.10.10">
    <property type="entry name" value="Winged helix-like DNA-binding domain superfamily/Winged helix DNA-binding domain"/>
    <property type="match status" value="1"/>
</dbReference>
<dbReference type="SUPFAM" id="SSF46785">
    <property type="entry name" value="Winged helix' DNA-binding domain"/>
    <property type="match status" value="1"/>
</dbReference>
<sequence>MLDLVQLRSFLALEQMGSFTLAAEKLGLGQSTISQHIQRLEVSLGRRLVARDTHRVALTADGEALLGHARAMLAIDSQVQALFTETKLRGRLRLGVSEDFVATRLTAVLEDFVRAHPSVDLELTVALSGVLYLQQDNGEIDLVLAKRRLGDTLGRLIYREPLIWLARDPDAVASRSTLPLIAFPPPSITRSVAIEALDRAQLPWRVVCTCGSLSGLTAAARAGMGILVQPRSMAPAGLKEMPPGRLPVLEDVEFVLVPRKGADPRLVSALSDEIFAKVGSLQGVV</sequence>
<feature type="domain" description="HTH lysR-type" evidence="5">
    <location>
        <begin position="2"/>
        <end position="59"/>
    </location>
</feature>
<dbReference type="InterPro" id="IPR000847">
    <property type="entry name" value="LysR_HTH_N"/>
</dbReference>
<keyword evidence="7" id="KW-1185">Reference proteome</keyword>
<dbReference type="PROSITE" id="PS50931">
    <property type="entry name" value="HTH_LYSR"/>
    <property type="match status" value="1"/>
</dbReference>
<evidence type="ECO:0000256" key="4">
    <source>
        <dbReference type="ARBA" id="ARBA00023163"/>
    </source>
</evidence>
<reference evidence="6" key="1">
    <citation type="submission" date="2022-03" db="EMBL/GenBank/DDBJ databases">
        <title>Fererhizobium litorale gen. nov., sp. nov., isolated from sandy sediments of the Sea of Japan seashore.</title>
        <authorList>
            <person name="Romanenko L."/>
            <person name="Kurilenko V."/>
            <person name="Otstavnykh N."/>
            <person name="Svetashev V."/>
            <person name="Tekutyeva L."/>
            <person name="Isaeva M."/>
            <person name="Mikhailov V."/>
        </authorList>
    </citation>
    <scope>NUCLEOTIDE SEQUENCE</scope>
    <source>
        <strain evidence="6">KMM 9576</strain>
    </source>
</reference>
<evidence type="ECO:0000313" key="7">
    <source>
        <dbReference type="Proteomes" id="UP001161580"/>
    </source>
</evidence>
<keyword evidence="2" id="KW-0805">Transcription regulation</keyword>
<proteinExistence type="inferred from homology"/>